<reference evidence="1" key="2">
    <citation type="journal article" date="2015" name="Data Brief">
        <title>Shoot transcriptome of the giant reed, Arundo donax.</title>
        <authorList>
            <person name="Barrero R.A."/>
            <person name="Guerrero F.D."/>
            <person name="Moolhuijzen P."/>
            <person name="Goolsby J.A."/>
            <person name="Tidwell J."/>
            <person name="Bellgard S.E."/>
            <person name="Bellgard M.I."/>
        </authorList>
    </citation>
    <scope>NUCLEOTIDE SEQUENCE</scope>
    <source>
        <tissue evidence="1">Shoot tissue taken approximately 20 cm above the soil surface</tissue>
    </source>
</reference>
<reference evidence="1" key="1">
    <citation type="submission" date="2014-09" db="EMBL/GenBank/DDBJ databases">
        <authorList>
            <person name="Magalhaes I.L.F."/>
            <person name="Oliveira U."/>
            <person name="Santos F.R."/>
            <person name="Vidigal T.H.D.A."/>
            <person name="Brescovit A.D."/>
            <person name="Santos A.J."/>
        </authorList>
    </citation>
    <scope>NUCLEOTIDE SEQUENCE</scope>
    <source>
        <tissue evidence="1">Shoot tissue taken approximately 20 cm above the soil surface</tissue>
    </source>
</reference>
<name>A0A0A9QD54_ARUDO</name>
<sequence>MFSNGILAYTEFLCHQLETGTCADPVNNSFFHIIAPTYDHLL</sequence>
<dbReference type="AlphaFoldDB" id="A0A0A9QD54"/>
<evidence type="ECO:0000313" key="1">
    <source>
        <dbReference type="EMBL" id="JAE15353.1"/>
    </source>
</evidence>
<dbReference type="EMBL" id="GBRH01182543">
    <property type="protein sequence ID" value="JAE15353.1"/>
    <property type="molecule type" value="Transcribed_RNA"/>
</dbReference>
<accession>A0A0A9QD54</accession>
<organism evidence="1">
    <name type="scientific">Arundo donax</name>
    <name type="common">Giant reed</name>
    <name type="synonym">Donax arundinaceus</name>
    <dbReference type="NCBI Taxonomy" id="35708"/>
    <lineage>
        <taxon>Eukaryota</taxon>
        <taxon>Viridiplantae</taxon>
        <taxon>Streptophyta</taxon>
        <taxon>Embryophyta</taxon>
        <taxon>Tracheophyta</taxon>
        <taxon>Spermatophyta</taxon>
        <taxon>Magnoliopsida</taxon>
        <taxon>Liliopsida</taxon>
        <taxon>Poales</taxon>
        <taxon>Poaceae</taxon>
        <taxon>PACMAD clade</taxon>
        <taxon>Arundinoideae</taxon>
        <taxon>Arundineae</taxon>
        <taxon>Arundo</taxon>
    </lineage>
</organism>
<proteinExistence type="predicted"/>
<protein>
    <submittedName>
        <fullName evidence="1">Uncharacterized protein</fullName>
    </submittedName>
</protein>